<keyword evidence="8" id="KW-0040">ANK repeat</keyword>
<dbReference type="GO" id="GO:0050660">
    <property type="term" value="F:flavin adenine dinucleotide binding"/>
    <property type="evidence" value="ECO:0007669"/>
    <property type="project" value="InterPro"/>
</dbReference>
<dbReference type="InterPro" id="IPR024036">
    <property type="entry name" value="tRNA-dHydroUridine_Synthase_C"/>
</dbReference>
<keyword evidence="7" id="KW-0560">Oxidoreductase</keyword>
<dbReference type="InterPro" id="IPR035587">
    <property type="entry name" value="DUS-like_FMN-bd"/>
</dbReference>
<dbReference type="InterPro" id="IPR011333">
    <property type="entry name" value="SKP1/BTB/POZ_sf"/>
</dbReference>
<dbReference type="InterPro" id="IPR018517">
    <property type="entry name" value="tRNA_hU_synthase_CS"/>
</dbReference>
<dbReference type="InterPro" id="IPR013785">
    <property type="entry name" value="Aldolase_TIM"/>
</dbReference>
<dbReference type="GO" id="GO:0017150">
    <property type="term" value="F:tRNA dihydrouridine synthase activity"/>
    <property type="evidence" value="ECO:0007669"/>
    <property type="project" value="InterPro"/>
</dbReference>
<dbReference type="PANTHER" id="PTHR46231:SF1">
    <property type="entry name" value="ANKYRIN REPEAT AND BTB_POZ DOMAIN-CONTAINING PROTEIN 1"/>
    <property type="match status" value="1"/>
</dbReference>
<proteinExistence type="predicted"/>
<feature type="non-terminal residue" evidence="10">
    <location>
        <position position="1"/>
    </location>
</feature>
<gene>
    <name evidence="10" type="ORF">TSOC_007994</name>
</gene>
<organism evidence="10 11">
    <name type="scientific">Tetrabaena socialis</name>
    <dbReference type="NCBI Taxonomy" id="47790"/>
    <lineage>
        <taxon>Eukaryota</taxon>
        <taxon>Viridiplantae</taxon>
        <taxon>Chlorophyta</taxon>
        <taxon>core chlorophytes</taxon>
        <taxon>Chlorophyceae</taxon>
        <taxon>CS clade</taxon>
        <taxon>Chlamydomonadales</taxon>
        <taxon>Tetrabaenaceae</taxon>
        <taxon>Tetrabaena</taxon>
    </lineage>
</organism>
<dbReference type="SMART" id="SM00225">
    <property type="entry name" value="BTB"/>
    <property type="match status" value="1"/>
</dbReference>
<dbReference type="InterPro" id="IPR000210">
    <property type="entry name" value="BTB/POZ_dom"/>
</dbReference>
<evidence type="ECO:0000256" key="7">
    <source>
        <dbReference type="ARBA" id="ARBA00023002"/>
    </source>
</evidence>
<evidence type="ECO:0000256" key="1">
    <source>
        <dbReference type="ARBA" id="ARBA00001917"/>
    </source>
</evidence>
<dbReference type="PROSITE" id="PS01136">
    <property type="entry name" value="UPF0034"/>
    <property type="match status" value="1"/>
</dbReference>
<evidence type="ECO:0000256" key="2">
    <source>
        <dbReference type="ARBA" id="ARBA00004906"/>
    </source>
</evidence>
<comment type="cofactor">
    <cofactor evidence="1">
        <name>FMN</name>
        <dbReference type="ChEBI" id="CHEBI:58210"/>
    </cofactor>
</comment>
<comment type="caution">
    <text evidence="10">The sequence shown here is derived from an EMBL/GenBank/DDBJ whole genome shotgun (WGS) entry which is preliminary data.</text>
</comment>
<dbReference type="InterPro" id="IPR011042">
    <property type="entry name" value="6-blade_b-propeller_TolB-like"/>
</dbReference>
<evidence type="ECO:0000313" key="11">
    <source>
        <dbReference type="Proteomes" id="UP000236333"/>
    </source>
</evidence>
<dbReference type="InterPro" id="IPR044515">
    <property type="entry name" value="ABTB1"/>
</dbReference>
<keyword evidence="4" id="KW-0288">FMN</keyword>
<keyword evidence="3" id="KW-0285">Flavoprotein</keyword>
<evidence type="ECO:0000256" key="4">
    <source>
        <dbReference type="ARBA" id="ARBA00022643"/>
    </source>
</evidence>
<evidence type="ECO:0000313" key="10">
    <source>
        <dbReference type="EMBL" id="PNH05722.1"/>
    </source>
</evidence>
<sequence length="785" mass="82404">AVRQLVLEYGVHHVDLNFGCPVRKITARGGGSALPLRPGLFARLVAAAVAGADGQVPVTVKMRVGLTPELSTALQAGRAAEAEGAAAITLHARTADQLYSPPVDWPAVRQLVEAVRIPVIGNGDVYEGADAVRLMAETGCAGVMVGRAALGRPWVFREVAAALQGRPPPPPPSLGEVARVALGHVEAEAAWYRGYDEGQRDSLRRFRKFVPLYLFGFHSAARLQARLLAAESLEQWRAAVYDDAGGSAMYDAGEQFPAAGFRHPRLKGGGADGPRQRMGLPDGWMEEWRGGGGGAEQRGGRDADAGGHFGRASAAGADARCGLDLGLPIELFAGLDGQPGLPWFGSDWPIQSSTWDAHSGAVYFAQGFAVMRLGSDNTVEVVAGELGAVGKADGPGPVARFTCPTCMASDGAGALYLSDRDRIRKLQLPPAWRKGEGRGPSLAAPTAAAGGPADAHAHVEGVVVSTLLLIDVTASIQGLCFLSGCGSGSGDSGTLVYGADSTIYRLPLGGASVTPVLLAGAEGEHEVADGVGSGARFNDIRGLVADGEGYCYCVDYCCDADASDVEDPRPLVLDLGLKPQHCHRPTSNAATPLPRTLPADLGVLLGRQPDGTADVTIVVGGRTFHAHRGLLCARSDYFQQRLGGGFAESSAQQLTLPEAAADAFGVVLRFVYTDAADIPAALAQAVAELADRLLLPELFQQATAVVEASVSPGTVAGLLLWAEARGPAFSELLSRLKAWYLENHEKAMQAAEEQMKLLAAQSPSLFFELMRNTRSQPSKRPRTRW</sequence>
<dbReference type="Pfam" id="PF00651">
    <property type="entry name" value="BTB"/>
    <property type="match status" value="1"/>
</dbReference>
<dbReference type="GO" id="GO:0005737">
    <property type="term" value="C:cytoplasm"/>
    <property type="evidence" value="ECO:0007669"/>
    <property type="project" value="TreeGrafter"/>
</dbReference>
<dbReference type="EMBL" id="PGGS01000284">
    <property type="protein sequence ID" value="PNH05722.1"/>
    <property type="molecule type" value="Genomic_DNA"/>
</dbReference>
<dbReference type="CDD" id="cd02801">
    <property type="entry name" value="DUS_like_FMN"/>
    <property type="match status" value="1"/>
</dbReference>
<evidence type="ECO:0000256" key="5">
    <source>
        <dbReference type="ARBA" id="ARBA00022694"/>
    </source>
</evidence>
<dbReference type="SUPFAM" id="SSF54695">
    <property type="entry name" value="POZ domain"/>
    <property type="match status" value="1"/>
</dbReference>
<keyword evidence="6" id="KW-0677">Repeat</keyword>
<evidence type="ECO:0000256" key="8">
    <source>
        <dbReference type="ARBA" id="ARBA00023043"/>
    </source>
</evidence>
<comment type="pathway">
    <text evidence="2">Protein modification; protein ubiquitination.</text>
</comment>
<dbReference type="Gene3D" id="2.120.10.30">
    <property type="entry name" value="TolB, C-terminal domain"/>
    <property type="match status" value="2"/>
</dbReference>
<reference evidence="10 11" key="1">
    <citation type="journal article" date="2017" name="Mol. Biol. Evol.">
        <title>The 4-celled Tetrabaena socialis nuclear genome reveals the essential components for genetic control of cell number at the origin of multicellularity in the volvocine lineage.</title>
        <authorList>
            <person name="Featherston J."/>
            <person name="Arakaki Y."/>
            <person name="Hanschen E.R."/>
            <person name="Ferris P.J."/>
            <person name="Michod R.E."/>
            <person name="Olson B.J.S.C."/>
            <person name="Nozaki H."/>
            <person name="Durand P.M."/>
        </authorList>
    </citation>
    <scope>NUCLEOTIDE SEQUENCE [LARGE SCALE GENOMIC DNA]</scope>
    <source>
        <strain evidence="10 11">NIES-571</strain>
    </source>
</reference>
<dbReference type="Pfam" id="PF01207">
    <property type="entry name" value="Dus"/>
    <property type="match status" value="1"/>
</dbReference>
<keyword evidence="11" id="KW-1185">Reference proteome</keyword>
<dbReference type="SUPFAM" id="SSF51395">
    <property type="entry name" value="FMN-linked oxidoreductases"/>
    <property type="match status" value="1"/>
</dbReference>
<dbReference type="Proteomes" id="UP000236333">
    <property type="component" value="Unassembled WGS sequence"/>
</dbReference>
<evidence type="ECO:0000256" key="3">
    <source>
        <dbReference type="ARBA" id="ARBA00022630"/>
    </source>
</evidence>
<dbReference type="AlphaFoldDB" id="A0A2J7ZZM6"/>
<feature type="domain" description="BTB" evidence="9">
    <location>
        <begin position="613"/>
        <end position="680"/>
    </location>
</feature>
<dbReference type="PROSITE" id="PS50097">
    <property type="entry name" value="BTB"/>
    <property type="match status" value="1"/>
</dbReference>
<accession>A0A2J7ZZM6</accession>
<dbReference type="PANTHER" id="PTHR46231">
    <property type="entry name" value="ANKYRIN REPEAT AND BTB/POZ DOMAIN-CONTAINING PROTEIN 1"/>
    <property type="match status" value="1"/>
</dbReference>
<evidence type="ECO:0000256" key="6">
    <source>
        <dbReference type="ARBA" id="ARBA00022737"/>
    </source>
</evidence>
<evidence type="ECO:0000259" key="9">
    <source>
        <dbReference type="PROSITE" id="PS50097"/>
    </source>
</evidence>
<dbReference type="CDD" id="cd18186">
    <property type="entry name" value="BTB_POZ_ZBTB_KLHL-like"/>
    <property type="match status" value="1"/>
</dbReference>
<dbReference type="Gene3D" id="3.20.20.70">
    <property type="entry name" value="Aldolase class I"/>
    <property type="match status" value="1"/>
</dbReference>
<keyword evidence="5" id="KW-0819">tRNA processing</keyword>
<dbReference type="Gene3D" id="1.10.1200.80">
    <property type="entry name" value="Putative flavin oxidoreducatase, domain 2"/>
    <property type="match status" value="1"/>
</dbReference>
<dbReference type="GO" id="GO:0000151">
    <property type="term" value="C:ubiquitin ligase complex"/>
    <property type="evidence" value="ECO:0007669"/>
    <property type="project" value="TreeGrafter"/>
</dbReference>
<dbReference type="Gene3D" id="3.30.710.10">
    <property type="entry name" value="Potassium Channel Kv1.1, Chain A"/>
    <property type="match status" value="1"/>
</dbReference>
<dbReference type="OrthoDB" id="10262250at2759"/>
<protein>
    <submittedName>
        <fullName evidence="10">Putative tRNA-dihydrouridine synthase</fullName>
    </submittedName>
</protein>
<name>A0A2J7ZZM6_9CHLO</name>